<evidence type="ECO:0000313" key="2">
    <source>
        <dbReference type="Proteomes" id="UP000198790"/>
    </source>
</evidence>
<gene>
    <name evidence="1" type="ORF">SAMN04489723_104259</name>
</gene>
<proteinExistence type="predicted"/>
<organism evidence="1 2">
    <name type="scientific">Algoriphagus aquimarinus</name>
    <dbReference type="NCBI Taxonomy" id="237018"/>
    <lineage>
        <taxon>Bacteria</taxon>
        <taxon>Pseudomonadati</taxon>
        <taxon>Bacteroidota</taxon>
        <taxon>Cytophagia</taxon>
        <taxon>Cytophagales</taxon>
        <taxon>Cyclobacteriaceae</taxon>
        <taxon>Algoriphagus</taxon>
    </lineage>
</organism>
<dbReference type="STRING" id="237018.SAMN04489723_104259"/>
<dbReference type="Proteomes" id="UP000198790">
    <property type="component" value="Unassembled WGS sequence"/>
</dbReference>
<sequence length="82" mass="9333">MRAVWIFWCVAVGVMHSVKNSICSRREIGATLPHPCKEIEKLFPVFVHIEHLMGSISVKEEALAKQGEIPMQQEQDNDYHSA</sequence>
<reference evidence="1 2" key="1">
    <citation type="submission" date="2016-10" db="EMBL/GenBank/DDBJ databases">
        <authorList>
            <person name="de Groot N.N."/>
        </authorList>
    </citation>
    <scope>NUCLEOTIDE SEQUENCE [LARGE SCALE GENOMIC DNA]</scope>
    <source>
        <strain evidence="1 2">DSM 23399</strain>
    </source>
</reference>
<name>A0A1I0YDD5_9BACT</name>
<accession>A0A1I0YDD5</accession>
<protein>
    <submittedName>
        <fullName evidence="1">Uncharacterized protein</fullName>
    </submittedName>
</protein>
<evidence type="ECO:0000313" key="1">
    <source>
        <dbReference type="EMBL" id="SFB11251.1"/>
    </source>
</evidence>
<dbReference type="AlphaFoldDB" id="A0A1I0YDD5"/>
<dbReference type="EMBL" id="FOKK01000004">
    <property type="protein sequence ID" value="SFB11251.1"/>
    <property type="molecule type" value="Genomic_DNA"/>
</dbReference>
<keyword evidence="2" id="KW-1185">Reference proteome</keyword>